<gene>
    <name evidence="2" type="ORF">ANCCEY_15171</name>
</gene>
<dbReference type="Proteomes" id="UP000054495">
    <property type="component" value="Unassembled WGS sequence"/>
</dbReference>
<protein>
    <recommendedName>
        <fullName evidence="1">DUF58 domain-containing protein</fullName>
    </recommendedName>
</protein>
<evidence type="ECO:0000313" key="3">
    <source>
        <dbReference type="Proteomes" id="UP000054495"/>
    </source>
</evidence>
<evidence type="ECO:0000259" key="1">
    <source>
        <dbReference type="Pfam" id="PF01882"/>
    </source>
</evidence>
<dbReference type="Gene3D" id="3.40.50.410">
    <property type="entry name" value="von Willebrand factor, type A domain"/>
    <property type="match status" value="1"/>
</dbReference>
<dbReference type="PANTHER" id="PTHR33608">
    <property type="entry name" value="BLL2464 PROTEIN"/>
    <property type="match status" value="1"/>
</dbReference>
<dbReference type="PANTHER" id="PTHR33608:SF3">
    <property type="entry name" value="SLR2013 PROTEIN"/>
    <property type="match status" value="1"/>
</dbReference>
<reference evidence="2 3" key="1">
    <citation type="submission" date="2013-05" db="EMBL/GenBank/DDBJ databases">
        <title>Draft genome of the parasitic nematode Anyclostoma ceylanicum.</title>
        <authorList>
            <person name="Mitreva M."/>
        </authorList>
    </citation>
    <scope>NUCLEOTIDE SEQUENCE [LARGE SCALE GENOMIC DNA]</scope>
</reference>
<dbReference type="SUPFAM" id="SSF53300">
    <property type="entry name" value="vWA-like"/>
    <property type="match status" value="1"/>
</dbReference>
<name>A0A0D6L3Z4_9BILA</name>
<dbReference type="EMBL" id="KE127175">
    <property type="protein sequence ID" value="EPB65760.1"/>
    <property type="molecule type" value="Genomic_DNA"/>
</dbReference>
<feature type="domain" description="DUF58" evidence="1">
    <location>
        <begin position="53"/>
        <end position="220"/>
    </location>
</feature>
<keyword evidence="3" id="KW-1185">Reference proteome</keyword>
<organism evidence="2 3">
    <name type="scientific">Ancylostoma ceylanicum</name>
    <dbReference type="NCBI Taxonomy" id="53326"/>
    <lineage>
        <taxon>Eukaryota</taxon>
        <taxon>Metazoa</taxon>
        <taxon>Ecdysozoa</taxon>
        <taxon>Nematoda</taxon>
        <taxon>Chromadorea</taxon>
        <taxon>Rhabditida</taxon>
        <taxon>Rhabditina</taxon>
        <taxon>Rhabditomorpha</taxon>
        <taxon>Strongyloidea</taxon>
        <taxon>Ancylostomatidae</taxon>
        <taxon>Ancylostomatinae</taxon>
        <taxon>Ancylostoma</taxon>
    </lineage>
</organism>
<dbReference type="Pfam" id="PF01882">
    <property type="entry name" value="DUF58"/>
    <property type="match status" value="1"/>
</dbReference>
<accession>A0A0D6L3Z4</accession>
<dbReference type="InterPro" id="IPR002881">
    <property type="entry name" value="DUF58"/>
</dbReference>
<dbReference type="AlphaFoldDB" id="A0A0D6L3Z4"/>
<dbReference type="InterPro" id="IPR036465">
    <property type="entry name" value="vWFA_dom_sf"/>
</dbReference>
<evidence type="ECO:0000313" key="2">
    <source>
        <dbReference type="EMBL" id="EPB65760.1"/>
    </source>
</evidence>
<proteinExistence type="predicted"/>
<sequence>MRRYELPIGQKVGVYPSVLQLKKYELLVFHQQKINSGIKRIRRLGNNSEFEQIKDYVQGDEIRTINWKATGRAANLMVNTYQEEKSQSVFCILDKSRSMQMEFDDLSLLDYSINSILVLSNIMLRNGDRTGLITFSDKMGMQIPADKNKGQMRFIMDALYNQKTDFKEPNYELLYQSIRRTIKTRSLIVLFTNFETEAAMNRALPILRKINQKHVLVTVLFQNSDLETLALQKPETMREVYQTIVAEQMSDLKSKIAFQLKQNGIQTVLTLPENLSIQTINKYLELKAKGVL</sequence>